<dbReference type="AlphaFoldDB" id="A0A9P4QWK5"/>
<dbReference type="InterPro" id="IPR000225">
    <property type="entry name" value="Armadillo"/>
</dbReference>
<dbReference type="InterPro" id="IPR038739">
    <property type="entry name" value="ARMC8/Vid28"/>
</dbReference>
<feature type="region of interest" description="Disordered" evidence="6">
    <location>
        <begin position="870"/>
        <end position="890"/>
    </location>
</feature>
<evidence type="ECO:0000256" key="6">
    <source>
        <dbReference type="SAM" id="MobiDB-lite"/>
    </source>
</evidence>
<dbReference type="InterPro" id="IPR011989">
    <property type="entry name" value="ARM-like"/>
</dbReference>
<dbReference type="SMART" id="SM00185">
    <property type="entry name" value="ARM"/>
    <property type="match status" value="4"/>
</dbReference>
<organism evidence="7 8">
    <name type="scientific">Polyplosphaeria fusca</name>
    <dbReference type="NCBI Taxonomy" id="682080"/>
    <lineage>
        <taxon>Eukaryota</taxon>
        <taxon>Fungi</taxon>
        <taxon>Dikarya</taxon>
        <taxon>Ascomycota</taxon>
        <taxon>Pezizomycotina</taxon>
        <taxon>Dothideomycetes</taxon>
        <taxon>Pleosporomycetidae</taxon>
        <taxon>Pleosporales</taxon>
        <taxon>Tetraplosphaeriaceae</taxon>
        <taxon>Polyplosphaeria</taxon>
    </lineage>
</organism>
<keyword evidence="5" id="KW-0539">Nucleus</keyword>
<comment type="subcellular location">
    <subcellularLocation>
        <location evidence="2">Cytoplasm</location>
    </subcellularLocation>
    <subcellularLocation>
        <location evidence="1">Nucleus</location>
    </subcellularLocation>
</comment>
<dbReference type="SUPFAM" id="SSF48371">
    <property type="entry name" value="ARM repeat"/>
    <property type="match status" value="2"/>
</dbReference>
<comment type="caution">
    <text evidence="7">The sequence shown here is derived from an EMBL/GenBank/DDBJ whole genome shotgun (WGS) entry which is preliminary data.</text>
</comment>
<reference evidence="7" key="1">
    <citation type="journal article" date="2020" name="Stud. Mycol.">
        <title>101 Dothideomycetes genomes: a test case for predicting lifestyles and emergence of pathogens.</title>
        <authorList>
            <person name="Haridas S."/>
            <person name="Albert R."/>
            <person name="Binder M."/>
            <person name="Bloem J."/>
            <person name="Labutti K."/>
            <person name="Salamov A."/>
            <person name="Andreopoulos B."/>
            <person name="Baker S."/>
            <person name="Barry K."/>
            <person name="Bills G."/>
            <person name="Bluhm B."/>
            <person name="Cannon C."/>
            <person name="Castanera R."/>
            <person name="Culley D."/>
            <person name="Daum C."/>
            <person name="Ezra D."/>
            <person name="Gonzalez J."/>
            <person name="Henrissat B."/>
            <person name="Kuo A."/>
            <person name="Liang C."/>
            <person name="Lipzen A."/>
            <person name="Lutzoni F."/>
            <person name="Magnuson J."/>
            <person name="Mondo S."/>
            <person name="Nolan M."/>
            <person name="Ohm R."/>
            <person name="Pangilinan J."/>
            <person name="Park H.-J."/>
            <person name="Ramirez L."/>
            <person name="Alfaro M."/>
            <person name="Sun H."/>
            <person name="Tritt A."/>
            <person name="Yoshinaga Y."/>
            <person name="Zwiers L.-H."/>
            <person name="Turgeon B."/>
            <person name="Goodwin S."/>
            <person name="Spatafora J."/>
            <person name="Crous P."/>
            <person name="Grigoriev I."/>
        </authorList>
    </citation>
    <scope>NUCLEOTIDE SEQUENCE</scope>
    <source>
        <strain evidence="7">CBS 125425</strain>
    </source>
</reference>
<dbReference type="InterPro" id="IPR016024">
    <property type="entry name" value="ARM-type_fold"/>
</dbReference>
<evidence type="ECO:0000256" key="1">
    <source>
        <dbReference type="ARBA" id="ARBA00004123"/>
    </source>
</evidence>
<gene>
    <name evidence="7" type="ORF">EJ04DRAFT_494204</name>
</gene>
<keyword evidence="8" id="KW-1185">Reference proteome</keyword>
<keyword evidence="3" id="KW-0963">Cytoplasm</keyword>
<accession>A0A9P4QWK5</accession>
<protein>
    <submittedName>
        <fullName evidence="7">Armadillo repeat domain-containing protein</fullName>
    </submittedName>
</protein>
<evidence type="ECO:0000313" key="8">
    <source>
        <dbReference type="Proteomes" id="UP000799444"/>
    </source>
</evidence>
<dbReference type="EMBL" id="ML996153">
    <property type="protein sequence ID" value="KAF2734019.1"/>
    <property type="molecule type" value="Genomic_DNA"/>
</dbReference>
<sequence>MGRSSIPPALLELSNPSTPEAQVNALRSLKNEIVGHDQRKELAVLHGVVRPLAGILKAEARRGGKRRRSVMNGNAGAGKERDGTAAWSIEDELRFQATLVVGSLVNGGPAFVAPLLAGPILPPLLDALSPLETPSKLVVATLRTLNQVADAITLEKPWTDSADGPVPSSLTTTVTEHIYTKSVMQSFAEILTQKPRSSSVQQQISLTTKLIVKTCKEEGHRKMLLEAHILDLLAHKLAAIARVDARSLTRDTRHSASDEYPLASLNDILEAVAVIVQDSHYNTARFLYSESIQQLFGSPKDNPATYDAYTSPPQTVPWDRLIPRLQTIQSKSDAYTKSWPPLGGDNYTRLPSMEPLQPTGRTVIADEAENSLFIWLIYVARRAEGKERLSACWLLALLKKFGEKWPLNDPSKTTRERHFSYLVLPLIVKMISESNPADQAKRANLSLQAKEENKLMLERAPLVLAELVAGNKNLQNAAMETNILPLLVQILKRSFDPINALSKPLWAPRPASPQIQDPLIDPTSSTLGRAGLTAEVLHAFRYRESILYALAAIAGTQDMLRKQVIEHGTTSFIIDSLIPYADGLNDSSSSTQTGGSTTPKDGNPVPVLIAACKVARSLSRSISVLRTSLIDHGIAKPSFDLLTHPNVKVQIAATDVITNLVLEVSPMRTEIIEAGALKTLCEHCRSANFDLRCGSLWALKHLVLGLTLPMKVQCLEELGVGYLVQTLNGEPTKSAVSSPLGMGTPNAVGEQVDILNAVDDPSMDVDDDISSVEDEDTMADSIPSMRRHQRQGSRYTSSNSIRDRLQQIKNDEHDPRLTNERDDVRIQEQALDFIRNFIMDDKASGETIDHILKTFGHSRFFDLMVSKLRPKSSSHPSNPAPTPTHPVPNYWTNPSRPSFTTTTSAVASSTPINWTPYPAPELITGTLYILVHLANGRTQHRSLLISQSSLMNHLLPLFAHPTRSVRLPCAWILNNLTWVDDNADLVASRERAQQLRQLGFEEGVKRLAQDLDLDIKERAKTAIEQMGKLLGEDGGGVAARAAAAAAGGGSGYASPSHASLFSTGGGGGEAGGLGGRSGLGGLHSHRGWGRDGSG</sequence>
<feature type="region of interest" description="Disordered" evidence="6">
    <location>
        <begin position="63"/>
        <end position="82"/>
    </location>
</feature>
<dbReference type="OrthoDB" id="5559898at2759"/>
<evidence type="ECO:0000256" key="3">
    <source>
        <dbReference type="ARBA" id="ARBA00022490"/>
    </source>
</evidence>
<dbReference type="GO" id="GO:0043161">
    <property type="term" value="P:proteasome-mediated ubiquitin-dependent protein catabolic process"/>
    <property type="evidence" value="ECO:0007669"/>
    <property type="project" value="TreeGrafter"/>
</dbReference>
<evidence type="ECO:0000256" key="2">
    <source>
        <dbReference type="ARBA" id="ARBA00004496"/>
    </source>
</evidence>
<dbReference type="GO" id="GO:0034657">
    <property type="term" value="C:GID complex"/>
    <property type="evidence" value="ECO:0007669"/>
    <property type="project" value="TreeGrafter"/>
</dbReference>
<dbReference type="GO" id="GO:0005737">
    <property type="term" value="C:cytoplasm"/>
    <property type="evidence" value="ECO:0007669"/>
    <property type="project" value="UniProtKB-SubCell"/>
</dbReference>
<evidence type="ECO:0000313" key="7">
    <source>
        <dbReference type="EMBL" id="KAF2734019.1"/>
    </source>
</evidence>
<keyword evidence="4" id="KW-0677">Repeat</keyword>
<dbReference type="Proteomes" id="UP000799444">
    <property type="component" value="Unassembled WGS sequence"/>
</dbReference>
<evidence type="ECO:0000256" key="5">
    <source>
        <dbReference type="ARBA" id="ARBA00023242"/>
    </source>
</evidence>
<feature type="region of interest" description="Disordered" evidence="6">
    <location>
        <begin position="1072"/>
        <end position="1094"/>
    </location>
</feature>
<dbReference type="PANTHER" id="PTHR15651:SF7">
    <property type="entry name" value="ARMADILLO REPEAT-CONTAINING PROTEIN 8"/>
    <property type="match status" value="1"/>
</dbReference>
<dbReference type="GO" id="GO:0005634">
    <property type="term" value="C:nucleus"/>
    <property type="evidence" value="ECO:0007669"/>
    <property type="project" value="UniProtKB-SubCell"/>
</dbReference>
<dbReference type="Pfam" id="PF00514">
    <property type="entry name" value="Arm"/>
    <property type="match status" value="1"/>
</dbReference>
<evidence type="ECO:0000256" key="4">
    <source>
        <dbReference type="ARBA" id="ARBA00022737"/>
    </source>
</evidence>
<name>A0A9P4QWK5_9PLEO</name>
<dbReference type="Gene3D" id="1.25.10.10">
    <property type="entry name" value="Leucine-rich Repeat Variant"/>
    <property type="match status" value="3"/>
</dbReference>
<feature type="compositionally biased region" description="Gly residues" evidence="6">
    <location>
        <begin position="1072"/>
        <end position="1081"/>
    </location>
</feature>
<dbReference type="PANTHER" id="PTHR15651">
    <property type="entry name" value="ARMADILLO REPEAT-CONTAINING PROTEIN 8"/>
    <property type="match status" value="1"/>
</dbReference>
<proteinExistence type="predicted"/>